<evidence type="ECO:0000313" key="2">
    <source>
        <dbReference type="Proteomes" id="UP000824241"/>
    </source>
</evidence>
<dbReference type="AlphaFoldDB" id="A0A9D1DYV4"/>
<feature type="non-terminal residue" evidence="1">
    <location>
        <position position="1"/>
    </location>
</feature>
<name>A0A9D1DYV4_9FIRM</name>
<reference evidence="1" key="1">
    <citation type="submission" date="2020-10" db="EMBL/GenBank/DDBJ databases">
        <authorList>
            <person name="Gilroy R."/>
        </authorList>
    </citation>
    <scope>NUCLEOTIDE SEQUENCE</scope>
    <source>
        <strain evidence="1">CHK189-12415</strain>
    </source>
</reference>
<reference evidence="1" key="2">
    <citation type="journal article" date="2021" name="PeerJ">
        <title>Extensive microbial diversity within the chicken gut microbiome revealed by metagenomics and culture.</title>
        <authorList>
            <person name="Gilroy R."/>
            <person name="Ravi A."/>
            <person name="Getino M."/>
            <person name="Pursley I."/>
            <person name="Horton D.L."/>
            <person name="Alikhan N.F."/>
            <person name="Baker D."/>
            <person name="Gharbi K."/>
            <person name="Hall N."/>
            <person name="Watson M."/>
            <person name="Adriaenssens E.M."/>
            <person name="Foster-Nyarko E."/>
            <person name="Jarju S."/>
            <person name="Secka A."/>
            <person name="Antonio M."/>
            <person name="Oren A."/>
            <person name="Chaudhuri R.R."/>
            <person name="La Ragione R."/>
            <person name="Hildebrand F."/>
            <person name="Pallen M.J."/>
        </authorList>
    </citation>
    <scope>NUCLEOTIDE SEQUENCE</scope>
    <source>
        <strain evidence="1">CHK189-12415</strain>
    </source>
</reference>
<sequence>ERQLDALRSQSESQYLSLQDQLGNRLDSLSDQISSGESLLSYWDAQVNMGENHQLAATVVVTPKEIGEGDSVSVSIGEISAEAAESGGSYTATLSIPASPYELVPVVTILTADGTRKQEVLPSVSTAEFFEIYFSYDITIENGAAVVKAGFQPAADSILTVPDDIAQVLLVAEDESGRTEEFVMVPDGNRIPDAAGVTGGEDSAVSASQPEAAAENASLYYAYYTTTITLPEDGSGYTLSYQMETTSGIRYSEVLETVDIEANAFGGGGNTYPDWEEDTEG</sequence>
<comment type="caution">
    <text evidence="1">The sequence shown here is derived from an EMBL/GenBank/DDBJ whole genome shotgun (WGS) entry which is preliminary data.</text>
</comment>
<dbReference type="EMBL" id="DVHA01000265">
    <property type="protein sequence ID" value="HIR61535.1"/>
    <property type="molecule type" value="Genomic_DNA"/>
</dbReference>
<dbReference type="Proteomes" id="UP000824241">
    <property type="component" value="Unassembled WGS sequence"/>
</dbReference>
<accession>A0A9D1DYV4</accession>
<protein>
    <submittedName>
        <fullName evidence="1">Uncharacterized protein</fullName>
    </submittedName>
</protein>
<evidence type="ECO:0000313" key="1">
    <source>
        <dbReference type="EMBL" id="HIR61535.1"/>
    </source>
</evidence>
<organism evidence="1 2">
    <name type="scientific">Candidatus Faecivivens stercoravium</name>
    <dbReference type="NCBI Taxonomy" id="2840803"/>
    <lineage>
        <taxon>Bacteria</taxon>
        <taxon>Bacillati</taxon>
        <taxon>Bacillota</taxon>
        <taxon>Clostridia</taxon>
        <taxon>Eubacteriales</taxon>
        <taxon>Oscillospiraceae</taxon>
        <taxon>Oscillospiraceae incertae sedis</taxon>
        <taxon>Candidatus Faecivivens</taxon>
    </lineage>
</organism>
<gene>
    <name evidence="1" type="ORF">IAB37_08190</name>
</gene>
<proteinExistence type="predicted"/>